<gene>
    <name evidence="2" type="ORF">PM3016_6242</name>
</gene>
<dbReference type="HOGENOM" id="CLU_194269_3_0_9"/>
<dbReference type="EMBL" id="CP003235">
    <property type="protein sequence ID" value="AFC32878.1"/>
    <property type="molecule type" value="Genomic_DNA"/>
</dbReference>
<protein>
    <submittedName>
        <fullName evidence="2">Uncharacterized protein</fullName>
    </submittedName>
</protein>
<dbReference type="KEGG" id="pmq:PM3016_6242"/>
<feature type="transmembrane region" description="Helical" evidence="1">
    <location>
        <begin position="31"/>
        <end position="50"/>
    </location>
</feature>
<evidence type="ECO:0000313" key="3">
    <source>
        <dbReference type="Proteomes" id="UP000007523"/>
    </source>
</evidence>
<proteinExistence type="predicted"/>
<sequence length="73" mass="8495">MKWLHVLGILVTVTLMTLYEWPRIHGRKERITYAVLMLIGLQLSVLLLYIPELPGPVQLIDTVYRPLGRLLEK</sequence>
<feature type="transmembrane region" description="Helical" evidence="1">
    <location>
        <begin position="6"/>
        <end position="24"/>
    </location>
</feature>
<dbReference type="Proteomes" id="UP000007523">
    <property type="component" value="Chromosome"/>
</dbReference>
<keyword evidence="1" id="KW-0472">Membrane</keyword>
<keyword evidence="3" id="KW-1185">Reference proteome</keyword>
<dbReference type="AlphaFoldDB" id="H6NBD2"/>
<keyword evidence="1" id="KW-1133">Transmembrane helix</keyword>
<accession>H6NBD2</accession>
<organism evidence="2 3">
    <name type="scientific">Paenibacillus mucilaginosus 3016</name>
    <dbReference type="NCBI Taxonomy" id="1116391"/>
    <lineage>
        <taxon>Bacteria</taxon>
        <taxon>Bacillati</taxon>
        <taxon>Bacillota</taxon>
        <taxon>Bacilli</taxon>
        <taxon>Bacillales</taxon>
        <taxon>Paenibacillaceae</taxon>
        <taxon>Paenibacillus</taxon>
    </lineage>
</organism>
<evidence type="ECO:0000313" key="2">
    <source>
        <dbReference type="EMBL" id="AFC32878.1"/>
    </source>
</evidence>
<keyword evidence="1" id="KW-0812">Transmembrane</keyword>
<name>H6NBD2_9BACL</name>
<reference evidence="2 3" key="1">
    <citation type="journal article" date="2012" name="J. Bacteriol.">
        <title>Complete Genome Sequence of Paenibacillus mucilaginosus 3016, a Bacterium Functional as Microbial Fertilizer.</title>
        <authorList>
            <person name="Ma M."/>
            <person name="Wang Z."/>
            <person name="Li L."/>
            <person name="Jiang X."/>
            <person name="Guan D."/>
            <person name="Cao F."/>
            <person name="Chen H."/>
            <person name="Wang X."/>
            <person name="Shen D."/>
            <person name="Du B."/>
            <person name="Li J."/>
        </authorList>
    </citation>
    <scope>NUCLEOTIDE SEQUENCE [LARGE SCALE GENOMIC DNA]</scope>
    <source>
        <strain evidence="2 3">3016</strain>
    </source>
</reference>
<dbReference type="STRING" id="1116391.PM3016_6242"/>
<evidence type="ECO:0000256" key="1">
    <source>
        <dbReference type="SAM" id="Phobius"/>
    </source>
</evidence>